<proteinExistence type="predicted"/>
<dbReference type="OrthoDB" id="5638202at2"/>
<gene>
    <name evidence="2" type="ORF">LDG_8303</name>
</gene>
<evidence type="ECO:0000313" key="2">
    <source>
        <dbReference type="EMBL" id="EHL29713.1"/>
    </source>
</evidence>
<sequence length="329" mass="37325">MCNEITIKNGLQAVLTYHKERAAMESLFIGLPDGSSSLIKSLITLADPVTGIVGDISYNELARILTINQAPGRKNSGTPTKQAIRNHIKSIERECGEYFKVISEGQKLQFLFPEFPKIFNKIFENREVNIDATLSKTLENTEQNNVSSLQANTEVNIERNTPPNAVKNNIIYINNNKQTYTDMIFSGKKAIADDFYPDAETIEIALAKGYANVIEPSQIAAFIKHNKTNKTQWADYNPVYFRWLERHAEYQAQQKQKAQGQLRSNRNERRTYQKPTQRTALDQVSEHHGISCDSLWDIPNNRCQENNSIEGRLINAVDEANSNLWAALC</sequence>
<organism evidence="2 3">
    <name type="scientific">Legionella drancourtii LLAP12</name>
    <dbReference type="NCBI Taxonomy" id="658187"/>
    <lineage>
        <taxon>Bacteria</taxon>
        <taxon>Pseudomonadati</taxon>
        <taxon>Pseudomonadota</taxon>
        <taxon>Gammaproteobacteria</taxon>
        <taxon>Legionellales</taxon>
        <taxon>Legionellaceae</taxon>
        <taxon>Legionella</taxon>
    </lineage>
</organism>
<dbReference type="AlphaFoldDB" id="G9ESN2"/>
<dbReference type="STRING" id="658187.LDG_8303"/>
<protein>
    <submittedName>
        <fullName evidence="2">Uncharacterized protein</fullName>
    </submittedName>
</protein>
<evidence type="ECO:0000313" key="3">
    <source>
        <dbReference type="Proteomes" id="UP000002770"/>
    </source>
</evidence>
<reference evidence="2 3" key="1">
    <citation type="journal article" date="2011" name="BMC Genomics">
        <title>Insight into cross-talk between intra-amoebal pathogens.</title>
        <authorList>
            <person name="Gimenez G."/>
            <person name="Bertelli C."/>
            <person name="Moliner C."/>
            <person name="Robert C."/>
            <person name="Raoult D."/>
            <person name="Fournier P.E."/>
            <person name="Greub G."/>
        </authorList>
    </citation>
    <scope>NUCLEOTIDE SEQUENCE [LARGE SCALE GENOMIC DNA]</scope>
    <source>
        <strain evidence="2 3">LLAP12</strain>
    </source>
</reference>
<dbReference type="InParanoid" id="G9ESN2"/>
<dbReference type="HOGENOM" id="CLU_828456_0_0_6"/>
<dbReference type="RefSeq" id="WP_006872182.1">
    <property type="nucleotide sequence ID" value="NZ_JH413846.1"/>
</dbReference>
<feature type="region of interest" description="Disordered" evidence="1">
    <location>
        <begin position="254"/>
        <end position="280"/>
    </location>
</feature>
<dbReference type="eggNOG" id="ENOG5030NNS">
    <property type="taxonomic scope" value="Bacteria"/>
</dbReference>
<keyword evidence="3" id="KW-1185">Reference proteome</keyword>
<dbReference type="EMBL" id="JH413846">
    <property type="protein sequence ID" value="EHL29713.1"/>
    <property type="molecule type" value="Genomic_DNA"/>
</dbReference>
<evidence type="ECO:0000256" key="1">
    <source>
        <dbReference type="SAM" id="MobiDB-lite"/>
    </source>
</evidence>
<dbReference type="Proteomes" id="UP000002770">
    <property type="component" value="Unassembled WGS sequence"/>
</dbReference>
<name>G9ESN2_9GAMM</name>
<accession>G9ESN2</accession>